<sequence length="397" mass="43142">MSIHNVHNDEELLSEALSRQVIAWRRHFHQHPELSFEEHATAQFVADTLSTFEGIEISRPTPTSVVGRLVGAHPGRVLALRADIDALPITEENEFDFVSENPGVMHACGHDGHTAVLLGAARILSERREQLHGEIRFLFQHAEELPPGGAQQLVDAGVLDGVDGVIGAHLFSPLATGKVAVAYGPMLAAPDTFRIIVRGVSGHAAMPHQTVDPIIIGAQLVTNLQQIVSRNTDPLERLVLSVTEFHGGTAHNVIPGTAELGGTVRSFDETLRQSVPERIRQIVQGITEAHGAEYEFHYDYGYRPVVNDVNVTKVIEEAAVELLGREAVVIQKPIMGGEDFSAYQQAAPGAFFNIGAGNQALGIIHPHHHSKFTIDEDSLAIGVRLFVRIADKFLHGA</sequence>
<dbReference type="NCBIfam" id="TIGR01891">
    <property type="entry name" value="amidohydrolases"/>
    <property type="match status" value="1"/>
</dbReference>
<dbReference type="Pfam" id="PF07687">
    <property type="entry name" value="M20_dimer"/>
    <property type="match status" value="1"/>
</dbReference>
<reference evidence="2 3" key="1">
    <citation type="submission" date="2024-04" db="EMBL/GenBank/DDBJ databases">
        <title>draft genome sequnece of Paenibacillus filicis.</title>
        <authorList>
            <person name="Kim D.-U."/>
        </authorList>
    </citation>
    <scope>NUCLEOTIDE SEQUENCE [LARGE SCALE GENOMIC DNA]</scope>
    <source>
        <strain evidence="2 3">KACC14197</strain>
    </source>
</reference>
<organism evidence="2 3">
    <name type="scientific">Paenibacillus filicis</name>
    <dbReference type="NCBI Taxonomy" id="669464"/>
    <lineage>
        <taxon>Bacteria</taxon>
        <taxon>Bacillati</taxon>
        <taxon>Bacillota</taxon>
        <taxon>Bacilli</taxon>
        <taxon>Bacillales</taxon>
        <taxon>Paenibacillaceae</taxon>
        <taxon>Paenibacillus</taxon>
    </lineage>
</organism>
<dbReference type="SUPFAM" id="SSF53187">
    <property type="entry name" value="Zn-dependent exopeptidases"/>
    <property type="match status" value="1"/>
</dbReference>
<dbReference type="Gene3D" id="3.30.70.360">
    <property type="match status" value="1"/>
</dbReference>
<protein>
    <submittedName>
        <fullName evidence="2">Amidohydrolase</fullName>
    </submittedName>
</protein>
<dbReference type="Gene3D" id="3.40.630.10">
    <property type="entry name" value="Zn peptidases"/>
    <property type="match status" value="1"/>
</dbReference>
<dbReference type="SUPFAM" id="SSF55031">
    <property type="entry name" value="Bacterial exopeptidase dimerisation domain"/>
    <property type="match status" value="1"/>
</dbReference>
<dbReference type="InterPro" id="IPR002933">
    <property type="entry name" value="Peptidase_M20"/>
</dbReference>
<accession>A0ABU9DM22</accession>
<comment type="caution">
    <text evidence="2">The sequence shown here is derived from an EMBL/GenBank/DDBJ whole genome shotgun (WGS) entry which is preliminary data.</text>
</comment>
<dbReference type="InterPro" id="IPR017439">
    <property type="entry name" value="Amidohydrolase"/>
</dbReference>
<name>A0ABU9DM22_9BACL</name>
<gene>
    <name evidence="2" type="ORF">WMW72_15295</name>
</gene>
<keyword evidence="3" id="KW-1185">Reference proteome</keyword>
<proteinExistence type="predicted"/>
<dbReference type="InterPro" id="IPR036264">
    <property type="entry name" value="Bact_exopeptidase_dim_dom"/>
</dbReference>
<dbReference type="Proteomes" id="UP001469365">
    <property type="component" value="Unassembled WGS sequence"/>
</dbReference>
<evidence type="ECO:0000313" key="2">
    <source>
        <dbReference type="EMBL" id="MEK8129271.1"/>
    </source>
</evidence>
<dbReference type="PANTHER" id="PTHR11014:SF63">
    <property type="entry name" value="METALLOPEPTIDASE, PUTATIVE (AFU_ORTHOLOGUE AFUA_6G09600)-RELATED"/>
    <property type="match status" value="1"/>
</dbReference>
<dbReference type="EMBL" id="JBBPCC010000009">
    <property type="protein sequence ID" value="MEK8129271.1"/>
    <property type="molecule type" value="Genomic_DNA"/>
</dbReference>
<feature type="domain" description="Peptidase M20 dimerisation" evidence="1">
    <location>
        <begin position="192"/>
        <end position="291"/>
    </location>
</feature>
<dbReference type="InterPro" id="IPR011650">
    <property type="entry name" value="Peptidase_M20_dimer"/>
</dbReference>
<dbReference type="RefSeq" id="WP_341416372.1">
    <property type="nucleotide sequence ID" value="NZ_JBBPCC010000009.1"/>
</dbReference>
<dbReference type="Pfam" id="PF01546">
    <property type="entry name" value="Peptidase_M20"/>
    <property type="match status" value="1"/>
</dbReference>
<evidence type="ECO:0000259" key="1">
    <source>
        <dbReference type="Pfam" id="PF07687"/>
    </source>
</evidence>
<dbReference type="PANTHER" id="PTHR11014">
    <property type="entry name" value="PEPTIDASE M20 FAMILY MEMBER"/>
    <property type="match status" value="1"/>
</dbReference>
<dbReference type="PIRSF" id="PIRSF005962">
    <property type="entry name" value="Pept_M20D_amidohydro"/>
    <property type="match status" value="1"/>
</dbReference>
<evidence type="ECO:0000313" key="3">
    <source>
        <dbReference type="Proteomes" id="UP001469365"/>
    </source>
</evidence>